<proteinExistence type="predicted"/>
<dbReference type="RefSeq" id="WP_170864738.1">
    <property type="nucleotide sequence ID" value="NZ_FODV01000003.1"/>
</dbReference>
<evidence type="ECO:0008006" key="3">
    <source>
        <dbReference type="Google" id="ProtNLM"/>
    </source>
</evidence>
<sequence>MPKLNCPDCGREIGMHELQAKTTAQSGGFSTRYRCPFCRTDVENVAEHLA</sequence>
<dbReference type="AlphaFoldDB" id="A0A1H8QNT7"/>
<dbReference type="EMBL" id="FODV01000003">
    <property type="protein sequence ID" value="SEO55658.1"/>
    <property type="molecule type" value="Genomic_DNA"/>
</dbReference>
<protein>
    <recommendedName>
        <fullName evidence="3">Small CPxCG-related zinc finger protein</fullName>
    </recommendedName>
</protein>
<gene>
    <name evidence="1" type="ORF">SAMN04487948_103215</name>
</gene>
<name>A0A1H8QNT7_9EURY</name>
<accession>A0A1H8QNT7</accession>
<dbReference type="OrthoDB" id="7926at2157"/>
<dbReference type="Gene3D" id="2.20.28.30">
    <property type="entry name" value="RNA polymerase ii, chain L"/>
    <property type="match status" value="1"/>
</dbReference>
<organism evidence="1 2">
    <name type="scientific">Halogranum amylolyticum</name>
    <dbReference type="NCBI Taxonomy" id="660520"/>
    <lineage>
        <taxon>Archaea</taxon>
        <taxon>Methanobacteriati</taxon>
        <taxon>Methanobacteriota</taxon>
        <taxon>Stenosarchaea group</taxon>
        <taxon>Halobacteria</taxon>
        <taxon>Halobacteriales</taxon>
        <taxon>Haloferacaceae</taxon>
    </lineage>
</organism>
<keyword evidence="2" id="KW-1185">Reference proteome</keyword>
<evidence type="ECO:0000313" key="2">
    <source>
        <dbReference type="Proteomes" id="UP000199126"/>
    </source>
</evidence>
<evidence type="ECO:0000313" key="1">
    <source>
        <dbReference type="EMBL" id="SEO55658.1"/>
    </source>
</evidence>
<reference evidence="2" key="1">
    <citation type="submission" date="2016-10" db="EMBL/GenBank/DDBJ databases">
        <authorList>
            <person name="Varghese N."/>
            <person name="Submissions S."/>
        </authorList>
    </citation>
    <scope>NUCLEOTIDE SEQUENCE [LARGE SCALE GENOMIC DNA]</scope>
    <source>
        <strain evidence="2">CGMCC 1.10121</strain>
    </source>
</reference>
<dbReference type="Proteomes" id="UP000199126">
    <property type="component" value="Unassembled WGS sequence"/>
</dbReference>